<dbReference type="EMBL" id="PFIH01000050">
    <property type="protein sequence ID" value="PIX27971.1"/>
    <property type="molecule type" value="Genomic_DNA"/>
</dbReference>
<accession>A0A2H9N3N3</accession>
<proteinExistence type="predicted"/>
<name>A0A2H9N3N3_HUBC1</name>
<evidence type="ECO:0000313" key="4">
    <source>
        <dbReference type="Proteomes" id="UP000231449"/>
    </source>
</evidence>
<evidence type="ECO:0000313" key="3">
    <source>
        <dbReference type="Proteomes" id="UP000231232"/>
    </source>
</evidence>
<evidence type="ECO:0000313" key="1">
    <source>
        <dbReference type="EMBL" id="PIX27971.1"/>
    </source>
</evidence>
<sequence length="68" mass="7909">MKSSEDMEIFIKVFYEAYGGVSEDEPYGQLPLSYGDIILGLFEDPFKETKIIYYLCFIINKPKFPILT</sequence>
<dbReference type="Proteomes" id="UP000231232">
    <property type="component" value="Unassembled WGS sequence"/>
</dbReference>
<reference evidence="3 4" key="1">
    <citation type="submission" date="2017-09" db="EMBL/GenBank/DDBJ databases">
        <title>Depth-based differentiation of microbial function through sediment-hosted aquifers and enrichment of novel symbionts in the deep terrestrial subsurface.</title>
        <authorList>
            <person name="Probst A.J."/>
            <person name="Ladd B."/>
            <person name="Jarett J.K."/>
            <person name="Geller-Mcgrath D.E."/>
            <person name="Sieber C.M.K."/>
            <person name="Emerson J.B."/>
            <person name="Anantharaman K."/>
            <person name="Thomas B.C."/>
            <person name="Malmstrom R."/>
            <person name="Stieglmeier M."/>
            <person name="Klingl A."/>
            <person name="Woyke T."/>
            <person name="Ryan C.M."/>
            <person name="Banfield J.F."/>
        </authorList>
    </citation>
    <scope>NUCLEOTIDE SEQUENCE [LARGE SCALE GENOMIC DNA]</scope>
</reference>
<comment type="caution">
    <text evidence="1">The sequence shown here is derived from an EMBL/GenBank/DDBJ whole genome shotgun (WGS) entry which is preliminary data.</text>
</comment>
<dbReference type="Proteomes" id="UP000231449">
    <property type="component" value="Unassembled WGS sequence"/>
</dbReference>
<reference evidence="1" key="2">
    <citation type="submission" date="2017-09" db="EMBL/GenBank/DDBJ databases">
        <title>Depth-based differentiation of microbial function through sediment-hosted aquifers and enrichment of novel symbionts in the deep terrestrial subsurface.</title>
        <authorList>
            <person name="Probst A.J."/>
            <person name="Ladd B."/>
            <person name="Jarett J.K."/>
            <person name="Geller-Mcgrath D.E."/>
            <person name="Sieber C.M."/>
            <person name="Emerson J.B."/>
            <person name="Anantharaman K."/>
            <person name="Thomas B.C."/>
            <person name="Malmstrom R."/>
            <person name="Stieglmeier M."/>
            <person name="Klingl A."/>
            <person name="Woyke T."/>
            <person name="Ryan C.M."/>
            <person name="Banfield J.F."/>
        </authorList>
    </citation>
    <scope>NUCLEOTIDE SEQUENCE [LARGE SCALE GENOMIC DNA]</scope>
    <source>
        <strain evidence="1">CG_4_8_14_3_um_filter</strain>
        <strain evidence="2">CG_4_9_14_0_8_um_filter_31_21</strain>
    </source>
</reference>
<dbReference type="EMBL" id="PFSX01000048">
    <property type="protein sequence ID" value="PJC01242.1"/>
    <property type="molecule type" value="Genomic_DNA"/>
</dbReference>
<gene>
    <name evidence="2" type="ORF">CO072_01920</name>
    <name evidence="1" type="ORF">COZ66_02060</name>
</gene>
<evidence type="ECO:0000313" key="2">
    <source>
        <dbReference type="EMBL" id="PJC01242.1"/>
    </source>
</evidence>
<accession>A0A2H9RCQ7</accession>
<dbReference type="AlphaFoldDB" id="A0A2H9N3N3"/>
<protein>
    <submittedName>
        <fullName evidence="1">Uncharacterized protein</fullName>
    </submittedName>
</protein>
<organism evidence="1 4">
    <name type="scientific">Huberarchaeum crystalense</name>
    <dbReference type="NCBI Taxonomy" id="2014257"/>
    <lineage>
        <taxon>Archaea</taxon>
        <taxon>Candidatus Huberarchaeota</taxon>
        <taxon>Candidatus Huberarchaeia</taxon>
        <taxon>Candidatus Huberarchaeales</taxon>
        <taxon>Candidatus Huberarchaeaceae</taxon>
        <taxon>Candidatus Huberarchaeum</taxon>
    </lineage>
</organism>